<sequence>MRFNALFSKRGLAVLALAAAVPLVLPNTMNGVDIMGEAQAAGTETAIFAGGCFWCIESDFDHVPGVVETISGYSGGQTTENVTYKNHVAARHREVLKIKYDPSKISYDKLLDIFWRSVDPTDGGGQFCDRGHSYSTAVYALNDEQAKLAKASKAKLETSKALSAPIRTEIAQAGPFFAAEDYHQDYYQKNPVRYKYYRYSCGRDARVKQVWGNQAYSGINK</sequence>
<evidence type="ECO:0000256" key="1">
    <source>
        <dbReference type="ARBA" id="ARBA00023002"/>
    </source>
</evidence>
<dbReference type="InterPro" id="IPR036509">
    <property type="entry name" value="Met_Sox_Rdtase_MsrA_sf"/>
</dbReference>
<dbReference type="GO" id="GO:0033744">
    <property type="term" value="F:L-methionine:thioredoxin-disulfide S-oxidoreductase activity"/>
    <property type="evidence" value="ECO:0007669"/>
    <property type="project" value="RHEA"/>
</dbReference>
<evidence type="ECO:0000259" key="6">
    <source>
        <dbReference type="Pfam" id="PF01625"/>
    </source>
</evidence>
<dbReference type="AlphaFoldDB" id="A0A285PIW3"/>
<accession>A0A285PIW3</accession>
<evidence type="ECO:0000256" key="5">
    <source>
        <dbReference type="SAM" id="SignalP"/>
    </source>
</evidence>
<dbReference type="InterPro" id="IPR002569">
    <property type="entry name" value="Met_Sox_Rdtase_MsrA_dom"/>
</dbReference>
<reference evidence="7 8" key="1">
    <citation type="submission" date="2017-09" db="EMBL/GenBank/DDBJ databases">
        <authorList>
            <person name="Ehlers B."/>
            <person name="Leendertz F.H."/>
        </authorList>
    </citation>
    <scope>NUCLEOTIDE SEQUENCE [LARGE SCALE GENOMIC DNA]</scope>
    <source>
        <strain evidence="7 8">DSM 18289</strain>
    </source>
</reference>
<dbReference type="PANTHER" id="PTHR43774">
    <property type="entry name" value="PEPTIDE METHIONINE SULFOXIDE REDUCTASE"/>
    <property type="match status" value="1"/>
</dbReference>
<dbReference type="EC" id="1.8.4.11" evidence="4"/>
<comment type="catalytic activity">
    <reaction evidence="3 4">
        <text>[thioredoxin]-disulfide + L-methionine + H2O = L-methionine (S)-S-oxide + [thioredoxin]-dithiol</text>
        <dbReference type="Rhea" id="RHEA:19993"/>
        <dbReference type="Rhea" id="RHEA-COMP:10698"/>
        <dbReference type="Rhea" id="RHEA-COMP:10700"/>
        <dbReference type="ChEBI" id="CHEBI:15377"/>
        <dbReference type="ChEBI" id="CHEBI:29950"/>
        <dbReference type="ChEBI" id="CHEBI:50058"/>
        <dbReference type="ChEBI" id="CHEBI:57844"/>
        <dbReference type="ChEBI" id="CHEBI:58772"/>
        <dbReference type="EC" id="1.8.4.11"/>
    </reaction>
</comment>
<comment type="similarity">
    <text evidence="4">Belongs to the MsrA Met sulfoxide reductase family.</text>
</comment>
<dbReference type="EMBL" id="OBEL01000010">
    <property type="protein sequence ID" value="SNZ21655.1"/>
    <property type="molecule type" value="Genomic_DNA"/>
</dbReference>
<dbReference type="GO" id="GO:0008113">
    <property type="term" value="F:peptide-methionine (S)-S-oxide reductase activity"/>
    <property type="evidence" value="ECO:0007669"/>
    <property type="project" value="UniProtKB-UniRule"/>
</dbReference>
<keyword evidence="5" id="KW-0732">Signal</keyword>
<comment type="function">
    <text evidence="4">Has an important function as a repair enzyme for proteins that have been inactivated by oxidation. Catalyzes the reversible oxidation-reduction of methionine sulfoxide in proteins to methionine.</text>
</comment>
<protein>
    <recommendedName>
        <fullName evidence="4">Peptide methionine sulfoxide reductase MsrA</fullName>
        <shortName evidence="4">Protein-methionine-S-oxide reductase</shortName>
        <ecNumber evidence="4">1.8.4.11</ecNumber>
    </recommendedName>
    <alternativeName>
        <fullName evidence="4">Peptide-methionine (S)-S-oxide reductase</fullName>
        <shortName evidence="4">Peptide Met(O) reductase</shortName>
    </alternativeName>
</protein>
<evidence type="ECO:0000256" key="4">
    <source>
        <dbReference type="HAMAP-Rule" id="MF_01401"/>
    </source>
</evidence>
<evidence type="ECO:0000313" key="8">
    <source>
        <dbReference type="Proteomes" id="UP000219439"/>
    </source>
</evidence>
<evidence type="ECO:0000313" key="7">
    <source>
        <dbReference type="EMBL" id="SNZ21655.1"/>
    </source>
</evidence>
<dbReference type="NCBIfam" id="TIGR00401">
    <property type="entry name" value="msrA"/>
    <property type="match status" value="1"/>
</dbReference>
<feature type="chain" id="PRO_5012651065" description="Peptide methionine sulfoxide reductase MsrA" evidence="5">
    <location>
        <begin position="19"/>
        <end position="221"/>
    </location>
</feature>
<keyword evidence="8" id="KW-1185">Reference proteome</keyword>
<dbReference type="Proteomes" id="UP000219439">
    <property type="component" value="Unassembled WGS sequence"/>
</dbReference>
<keyword evidence="1 4" id="KW-0560">Oxidoreductase</keyword>
<dbReference type="PANTHER" id="PTHR43774:SF1">
    <property type="entry name" value="PEPTIDE METHIONINE SULFOXIDE REDUCTASE MSRA 2"/>
    <property type="match status" value="1"/>
</dbReference>
<dbReference type="SUPFAM" id="SSF55068">
    <property type="entry name" value="Peptide methionine sulfoxide reductase"/>
    <property type="match status" value="1"/>
</dbReference>
<feature type="active site" evidence="4">
    <location>
        <position position="52"/>
    </location>
</feature>
<evidence type="ECO:0000256" key="3">
    <source>
        <dbReference type="ARBA" id="ARBA00048782"/>
    </source>
</evidence>
<organism evidence="7 8">
    <name type="scientific">Cohaesibacter gelatinilyticus</name>
    <dbReference type="NCBI Taxonomy" id="372072"/>
    <lineage>
        <taxon>Bacteria</taxon>
        <taxon>Pseudomonadati</taxon>
        <taxon>Pseudomonadota</taxon>
        <taxon>Alphaproteobacteria</taxon>
        <taxon>Hyphomicrobiales</taxon>
        <taxon>Cohaesibacteraceae</taxon>
    </lineage>
</organism>
<gene>
    <name evidence="4" type="primary">msrA</name>
    <name evidence="7" type="ORF">SAMN06265368_4780</name>
</gene>
<evidence type="ECO:0000256" key="2">
    <source>
        <dbReference type="ARBA" id="ARBA00047806"/>
    </source>
</evidence>
<feature type="signal peptide" evidence="5">
    <location>
        <begin position="1"/>
        <end position="18"/>
    </location>
</feature>
<proteinExistence type="inferred from homology"/>
<comment type="catalytic activity">
    <reaction evidence="2 4">
        <text>L-methionyl-[protein] + [thioredoxin]-disulfide + H2O = L-methionyl-(S)-S-oxide-[protein] + [thioredoxin]-dithiol</text>
        <dbReference type="Rhea" id="RHEA:14217"/>
        <dbReference type="Rhea" id="RHEA-COMP:10698"/>
        <dbReference type="Rhea" id="RHEA-COMP:10700"/>
        <dbReference type="Rhea" id="RHEA-COMP:12313"/>
        <dbReference type="Rhea" id="RHEA-COMP:12315"/>
        <dbReference type="ChEBI" id="CHEBI:15377"/>
        <dbReference type="ChEBI" id="CHEBI:16044"/>
        <dbReference type="ChEBI" id="CHEBI:29950"/>
        <dbReference type="ChEBI" id="CHEBI:44120"/>
        <dbReference type="ChEBI" id="CHEBI:50058"/>
        <dbReference type="EC" id="1.8.4.11"/>
    </reaction>
</comment>
<dbReference type="Gene3D" id="3.30.1060.10">
    <property type="entry name" value="Peptide methionine sulphoxide reductase MsrA"/>
    <property type="match status" value="1"/>
</dbReference>
<feature type="domain" description="Peptide methionine sulphoxide reductase MsrA" evidence="6">
    <location>
        <begin position="45"/>
        <end position="195"/>
    </location>
</feature>
<dbReference type="HAMAP" id="MF_01401">
    <property type="entry name" value="MsrA"/>
    <property type="match status" value="1"/>
</dbReference>
<name>A0A285PIW3_9HYPH</name>
<dbReference type="Pfam" id="PF01625">
    <property type="entry name" value="PMSR"/>
    <property type="match status" value="1"/>
</dbReference>